<dbReference type="Proteomes" id="UP000799778">
    <property type="component" value="Unassembled WGS sequence"/>
</dbReference>
<evidence type="ECO:0000313" key="2">
    <source>
        <dbReference type="Proteomes" id="UP000799778"/>
    </source>
</evidence>
<protein>
    <submittedName>
        <fullName evidence="1">Uncharacterized protein</fullName>
    </submittedName>
</protein>
<dbReference type="AlphaFoldDB" id="A0A6A5XU62"/>
<keyword evidence="2" id="KW-1185">Reference proteome</keyword>
<reference evidence="1" key="1">
    <citation type="journal article" date="2020" name="Stud. Mycol.">
        <title>101 Dothideomycetes genomes: a test case for predicting lifestyles and emergence of pathogens.</title>
        <authorList>
            <person name="Haridas S."/>
            <person name="Albert R."/>
            <person name="Binder M."/>
            <person name="Bloem J."/>
            <person name="Labutti K."/>
            <person name="Salamov A."/>
            <person name="Andreopoulos B."/>
            <person name="Baker S."/>
            <person name="Barry K."/>
            <person name="Bills G."/>
            <person name="Bluhm B."/>
            <person name="Cannon C."/>
            <person name="Castanera R."/>
            <person name="Culley D."/>
            <person name="Daum C."/>
            <person name="Ezra D."/>
            <person name="Gonzalez J."/>
            <person name="Henrissat B."/>
            <person name="Kuo A."/>
            <person name="Liang C."/>
            <person name="Lipzen A."/>
            <person name="Lutzoni F."/>
            <person name="Magnuson J."/>
            <person name="Mondo S."/>
            <person name="Nolan M."/>
            <person name="Ohm R."/>
            <person name="Pangilinan J."/>
            <person name="Park H.-J."/>
            <person name="Ramirez L."/>
            <person name="Alfaro M."/>
            <person name="Sun H."/>
            <person name="Tritt A."/>
            <person name="Yoshinaga Y."/>
            <person name="Zwiers L.-H."/>
            <person name="Turgeon B."/>
            <person name="Goodwin S."/>
            <person name="Spatafora J."/>
            <person name="Crous P."/>
            <person name="Grigoriev I."/>
        </authorList>
    </citation>
    <scope>NUCLEOTIDE SEQUENCE</scope>
    <source>
        <strain evidence="1">CBS 175.79</strain>
    </source>
</reference>
<accession>A0A6A5XU62</accession>
<gene>
    <name evidence="1" type="ORF">BU24DRAFT_477883</name>
</gene>
<evidence type="ECO:0000313" key="1">
    <source>
        <dbReference type="EMBL" id="KAF2016895.1"/>
    </source>
</evidence>
<dbReference type="GeneID" id="54290409"/>
<dbReference type="OrthoDB" id="5351220at2759"/>
<proteinExistence type="predicted"/>
<sequence length="568" mass="63707">MPPSQVSSKRTHNIDTRVPYRTGWPILPVLPVQETPAVMRHHFHHPDLIMTTIFRILDECRLHERTIGLCYRLNKGVSRNRQRPTMRIACSVESDREDTRIEAVMAIKSLFEQENAEVAVEIIRYDAYVGFPTFPILSEDYLILIWNSLFPTLVNEIEPDRDWVSLDLVRRGEEKQPTVLISARDANDPSWWNTKLPMLRRIIPVDIALELRFADPVHPICNEDSTAKAVSVMDYPIVSMGQSCGSQGQTGAGTLGGFMELERDGEALGLFGLTNHHVLCGDLDHSLPGESPVVSPADIDHEKTERMLENSVNSTLQIIGDHVETTQYNPSKMRALELLRNQVSRTQGDQNTVANFDRKLGHVFTSQLTTAPNEKFNQRYQHLFGPESFHENLPWALDWCLVQLDKARIYINSVRTPVENGVRLQTGAPAIEYCKMDPTKSYKVVKYGRTSGWTIGVVSAVRSVIKLYTNTTATHERWSGGWSGRWSLCHHVVGHKGRPFLEPGDSGAMVLLDQGGKTNAQIVGIGLSSNEDISYMSPIDLVIYEIEKKTAANVTVPTFAGVAPESTD</sequence>
<organism evidence="1 2">
    <name type="scientific">Aaosphaeria arxii CBS 175.79</name>
    <dbReference type="NCBI Taxonomy" id="1450172"/>
    <lineage>
        <taxon>Eukaryota</taxon>
        <taxon>Fungi</taxon>
        <taxon>Dikarya</taxon>
        <taxon>Ascomycota</taxon>
        <taxon>Pezizomycotina</taxon>
        <taxon>Dothideomycetes</taxon>
        <taxon>Pleosporomycetidae</taxon>
        <taxon>Pleosporales</taxon>
        <taxon>Pleosporales incertae sedis</taxon>
        <taxon>Aaosphaeria</taxon>
    </lineage>
</organism>
<name>A0A6A5XU62_9PLEO</name>
<dbReference type="EMBL" id="ML978068">
    <property type="protein sequence ID" value="KAF2016895.1"/>
    <property type="molecule type" value="Genomic_DNA"/>
</dbReference>
<dbReference type="RefSeq" id="XP_033385234.1">
    <property type="nucleotide sequence ID" value="XM_033533012.1"/>
</dbReference>